<sequence length="28" mass="3290">MRRLEPPSHMPRGRKSSRLISLRTSARL</sequence>
<reference evidence="2" key="1">
    <citation type="submission" date="2014-11" db="EMBL/GenBank/DDBJ databases">
        <authorList>
            <person name="Amaro Gonzalez C."/>
        </authorList>
    </citation>
    <scope>NUCLEOTIDE SEQUENCE</scope>
</reference>
<dbReference type="AlphaFoldDB" id="A0A0E9QRX5"/>
<feature type="compositionally biased region" description="Polar residues" evidence="1">
    <location>
        <begin position="18"/>
        <end position="28"/>
    </location>
</feature>
<evidence type="ECO:0000256" key="1">
    <source>
        <dbReference type="SAM" id="MobiDB-lite"/>
    </source>
</evidence>
<reference evidence="2" key="2">
    <citation type="journal article" date="2015" name="Fish Shellfish Immunol.">
        <title>Early steps in the European eel (Anguilla anguilla)-Vibrio vulnificus interaction in the gills: Role of the RtxA13 toxin.</title>
        <authorList>
            <person name="Callol A."/>
            <person name="Pajuelo D."/>
            <person name="Ebbesson L."/>
            <person name="Teles M."/>
            <person name="MacKenzie S."/>
            <person name="Amaro C."/>
        </authorList>
    </citation>
    <scope>NUCLEOTIDE SEQUENCE</scope>
</reference>
<dbReference type="EMBL" id="GBXM01089567">
    <property type="protein sequence ID" value="JAH19010.1"/>
    <property type="molecule type" value="Transcribed_RNA"/>
</dbReference>
<name>A0A0E9QRX5_ANGAN</name>
<feature type="region of interest" description="Disordered" evidence="1">
    <location>
        <begin position="1"/>
        <end position="28"/>
    </location>
</feature>
<proteinExistence type="predicted"/>
<protein>
    <submittedName>
        <fullName evidence="2">Uncharacterized protein</fullName>
    </submittedName>
</protein>
<organism evidence="2">
    <name type="scientific">Anguilla anguilla</name>
    <name type="common">European freshwater eel</name>
    <name type="synonym">Muraena anguilla</name>
    <dbReference type="NCBI Taxonomy" id="7936"/>
    <lineage>
        <taxon>Eukaryota</taxon>
        <taxon>Metazoa</taxon>
        <taxon>Chordata</taxon>
        <taxon>Craniata</taxon>
        <taxon>Vertebrata</taxon>
        <taxon>Euteleostomi</taxon>
        <taxon>Actinopterygii</taxon>
        <taxon>Neopterygii</taxon>
        <taxon>Teleostei</taxon>
        <taxon>Anguilliformes</taxon>
        <taxon>Anguillidae</taxon>
        <taxon>Anguilla</taxon>
    </lineage>
</organism>
<accession>A0A0E9QRX5</accession>
<evidence type="ECO:0000313" key="2">
    <source>
        <dbReference type="EMBL" id="JAH19010.1"/>
    </source>
</evidence>